<evidence type="ECO:0000256" key="1">
    <source>
        <dbReference type="ARBA" id="ARBA00004127"/>
    </source>
</evidence>
<keyword evidence="6 7" id="KW-0472">Membrane</keyword>
<feature type="transmembrane region" description="Helical" evidence="7">
    <location>
        <begin position="44"/>
        <end position="63"/>
    </location>
</feature>
<comment type="function">
    <text evidence="7">Involved in the lipid remodeling steps of GPI-anchor maturation.</text>
</comment>
<evidence type="ECO:0000256" key="4">
    <source>
        <dbReference type="ARBA" id="ARBA00022729"/>
    </source>
</evidence>
<evidence type="ECO:0000313" key="9">
    <source>
        <dbReference type="Proteomes" id="UP001212997"/>
    </source>
</evidence>
<keyword evidence="2 7" id="KW-0337">GPI-anchor biosynthesis</keyword>
<dbReference type="EMBL" id="JANAWD010000064">
    <property type="protein sequence ID" value="KAJ3488562.1"/>
    <property type="molecule type" value="Genomic_DNA"/>
</dbReference>
<feature type="transmembrane region" description="Helical" evidence="7">
    <location>
        <begin position="69"/>
        <end position="92"/>
    </location>
</feature>
<keyword evidence="4" id="KW-0732">Signal</keyword>
<keyword evidence="9" id="KW-1185">Reference proteome</keyword>
<keyword evidence="7" id="KW-0256">Endoplasmic reticulum</keyword>
<evidence type="ECO:0000256" key="3">
    <source>
        <dbReference type="ARBA" id="ARBA00022692"/>
    </source>
</evidence>
<accession>A0AAD5V828</accession>
<sequence>MDYLSAAATILYGLYYSVVRLYHLYPVHQRLLLIAPPKSRLPHIIWTLMCSLGYTWHVLYLTLMPRFDYSYNMAFNITIGMIHNFLWILYSLPASLPILRRFPTRPKTYRPAYVSKAAVLVFATTAAMCLELFDFPPWERMIDAHSLWHLATVPIAAYWYDFILEDSMDEGWRGRARG</sequence>
<organism evidence="8 9">
    <name type="scientific">Meripilus lineatus</name>
    <dbReference type="NCBI Taxonomy" id="2056292"/>
    <lineage>
        <taxon>Eukaryota</taxon>
        <taxon>Fungi</taxon>
        <taxon>Dikarya</taxon>
        <taxon>Basidiomycota</taxon>
        <taxon>Agaricomycotina</taxon>
        <taxon>Agaricomycetes</taxon>
        <taxon>Polyporales</taxon>
        <taxon>Meripilaceae</taxon>
        <taxon>Meripilus</taxon>
    </lineage>
</organism>
<feature type="transmembrane region" description="Helical" evidence="7">
    <location>
        <begin position="113"/>
        <end position="133"/>
    </location>
</feature>
<reference evidence="8" key="1">
    <citation type="submission" date="2022-07" db="EMBL/GenBank/DDBJ databases">
        <title>Genome Sequence of Physisporinus lineatus.</title>
        <authorList>
            <person name="Buettner E."/>
        </authorList>
    </citation>
    <scope>NUCLEOTIDE SEQUENCE</scope>
    <source>
        <strain evidence="8">VT162</strain>
    </source>
</reference>
<comment type="caution">
    <text evidence="8">The sequence shown here is derived from an EMBL/GenBank/DDBJ whole genome shotgun (WGS) entry which is preliminary data.</text>
</comment>
<comment type="caution">
    <text evidence="7">Lacks conserved residue(s) required for the propagation of feature annotation.</text>
</comment>
<dbReference type="Proteomes" id="UP001212997">
    <property type="component" value="Unassembled WGS sequence"/>
</dbReference>
<evidence type="ECO:0000256" key="6">
    <source>
        <dbReference type="ARBA" id="ARBA00023136"/>
    </source>
</evidence>
<proteinExistence type="inferred from homology"/>
<evidence type="ECO:0000256" key="7">
    <source>
        <dbReference type="RuleBase" id="RU365066"/>
    </source>
</evidence>
<dbReference type="PANTHER" id="PTHR13148">
    <property type="entry name" value="PER1-RELATED"/>
    <property type="match status" value="1"/>
</dbReference>
<dbReference type="Pfam" id="PF04080">
    <property type="entry name" value="Per1"/>
    <property type="match status" value="1"/>
</dbReference>
<gene>
    <name evidence="8" type="ORF">NLI96_g2744</name>
</gene>
<dbReference type="PANTHER" id="PTHR13148:SF0">
    <property type="entry name" value="POST-GPI ATTACHMENT TO PROTEINS FACTOR 3"/>
    <property type="match status" value="1"/>
</dbReference>
<dbReference type="AlphaFoldDB" id="A0AAD5V828"/>
<comment type="subcellular location">
    <subcellularLocation>
        <location evidence="1">Endomembrane system</location>
        <topology evidence="1">Multi-pass membrane protein</topology>
    </subcellularLocation>
    <subcellularLocation>
        <location evidence="7">Endoplasmic reticulum membrane</location>
        <topology evidence="7">Multi-pass membrane protein</topology>
    </subcellularLocation>
</comment>
<comment type="similarity">
    <text evidence="7">Belongs to the PGAP3 family.</text>
</comment>
<keyword evidence="5 7" id="KW-1133">Transmembrane helix</keyword>
<protein>
    <recommendedName>
        <fullName evidence="7">Post-GPI attachment to proteins factor 3</fullName>
    </recommendedName>
</protein>
<evidence type="ECO:0000256" key="2">
    <source>
        <dbReference type="ARBA" id="ARBA00022502"/>
    </source>
</evidence>
<evidence type="ECO:0000256" key="5">
    <source>
        <dbReference type="ARBA" id="ARBA00022989"/>
    </source>
</evidence>
<evidence type="ECO:0000313" key="8">
    <source>
        <dbReference type="EMBL" id="KAJ3488562.1"/>
    </source>
</evidence>
<dbReference type="InterPro" id="IPR007217">
    <property type="entry name" value="Per1-like"/>
</dbReference>
<dbReference type="GO" id="GO:0006506">
    <property type="term" value="P:GPI anchor biosynthetic process"/>
    <property type="evidence" value="ECO:0007669"/>
    <property type="project" value="UniProtKB-KW"/>
</dbReference>
<feature type="transmembrane region" description="Helical" evidence="7">
    <location>
        <begin position="6"/>
        <end position="23"/>
    </location>
</feature>
<keyword evidence="3 7" id="KW-0812">Transmembrane</keyword>
<dbReference type="GO" id="GO:0005789">
    <property type="term" value="C:endoplasmic reticulum membrane"/>
    <property type="evidence" value="ECO:0007669"/>
    <property type="project" value="UniProtKB-SubCell"/>
</dbReference>
<name>A0AAD5V828_9APHY</name>
<dbReference type="GO" id="GO:0016788">
    <property type="term" value="F:hydrolase activity, acting on ester bonds"/>
    <property type="evidence" value="ECO:0007669"/>
    <property type="project" value="TreeGrafter"/>
</dbReference>